<dbReference type="OMA" id="WMLAPKN"/>
<dbReference type="Proteomes" id="UP000249757">
    <property type="component" value="Unassembled WGS sequence"/>
</dbReference>
<evidence type="ECO:0000313" key="1">
    <source>
        <dbReference type="EMBL" id="KAF7565793.1"/>
    </source>
</evidence>
<name>A0A834VK16_9PLEO</name>
<dbReference type="OrthoDB" id="2958217at2759"/>
<reference evidence="4" key="4">
    <citation type="journal article" date="2022" name="Microb. Genom.">
        <title>A global pangenome for the wheat fungal pathogen Pyrenophora tritici-repentis and prediction of effector protein structural homology.</title>
        <authorList>
            <person name="Moolhuijzen P.M."/>
            <person name="See P.T."/>
            <person name="Shi G."/>
            <person name="Powell H.R."/>
            <person name="Cockram J."/>
            <person name="Jorgensen L.N."/>
            <person name="Benslimane H."/>
            <person name="Strelkov S.E."/>
            <person name="Turner J."/>
            <person name="Liu Z."/>
            <person name="Moffat C.S."/>
        </authorList>
    </citation>
    <scope>NUCLEOTIDE SEQUENCE [LARGE SCALE GENOMIC DNA]</scope>
</reference>
<organism evidence="1 3">
    <name type="scientific">Pyrenophora tritici-repentis</name>
    <dbReference type="NCBI Taxonomy" id="45151"/>
    <lineage>
        <taxon>Eukaryota</taxon>
        <taxon>Fungi</taxon>
        <taxon>Dikarya</taxon>
        <taxon>Ascomycota</taxon>
        <taxon>Pezizomycotina</taxon>
        <taxon>Dothideomycetes</taxon>
        <taxon>Pleosporomycetidae</taxon>
        <taxon>Pleosporales</taxon>
        <taxon>Pleosporineae</taxon>
        <taxon>Pleosporaceae</taxon>
        <taxon>Pyrenophora</taxon>
    </lineage>
</organism>
<protein>
    <submittedName>
        <fullName evidence="1">Uncharacterized protein</fullName>
    </submittedName>
</protein>
<evidence type="ECO:0000313" key="4">
    <source>
        <dbReference type="Proteomes" id="UP000249757"/>
    </source>
</evidence>
<dbReference type="AlphaFoldDB" id="A0A834VK16"/>
<accession>A0A834VK16</accession>
<reference evidence="1" key="1">
    <citation type="journal article" date="2018" name="BMC Genomics">
        <title>Comparative genomics of the wheat fungal pathogen Pyrenophora tritici-repentis reveals chromosomal variations and genome plasticity.</title>
        <authorList>
            <person name="Moolhuijzen P."/>
            <person name="See P.T."/>
            <person name="Hane J.K."/>
            <person name="Shi G."/>
            <person name="Liu Z."/>
            <person name="Oliver R.P."/>
            <person name="Moffat C.S."/>
        </authorList>
    </citation>
    <scope>NUCLEOTIDE SEQUENCE [LARGE SCALE GENOMIC DNA]</scope>
    <source>
        <strain evidence="1">M4</strain>
    </source>
</reference>
<dbReference type="Proteomes" id="UP000245464">
    <property type="component" value="Chromosome 10"/>
</dbReference>
<gene>
    <name evidence="2" type="ORF">Ptr86124_011385</name>
    <name evidence="1" type="ORF">PtrM4_052270</name>
</gene>
<reference evidence="2" key="2">
    <citation type="submission" date="2021-05" db="EMBL/GenBank/DDBJ databases">
        <authorList>
            <person name="Moolhuijzen P.M."/>
            <person name="Moffat C.S."/>
        </authorList>
    </citation>
    <scope>NUCLEOTIDE SEQUENCE</scope>
    <source>
        <strain evidence="2">86-124</strain>
    </source>
</reference>
<sequence length="155" mass="17781">MGYTHYWRWNFTNSKLLDETWSRLVEDTKAIVKAADIPLCKSATPGVPPVIDVTNGIHLNGADSDDYEDLFFHPELDRHHNEFCKTGERPYDVVVTAILLRASMLFGSAITVSSDGHWADWQSARYLISELWPEEEIECLFESDEEDEDDESLLK</sequence>
<proteinExistence type="predicted"/>
<keyword evidence="4" id="KW-1185">Reference proteome</keyword>
<dbReference type="EMBL" id="NQIK02000010">
    <property type="protein sequence ID" value="KAF7565793.1"/>
    <property type="molecule type" value="Genomic_DNA"/>
</dbReference>
<evidence type="ECO:0000313" key="2">
    <source>
        <dbReference type="EMBL" id="KAI1509799.1"/>
    </source>
</evidence>
<dbReference type="EMBL" id="NRDI02000019">
    <property type="protein sequence ID" value="KAI1509799.1"/>
    <property type="molecule type" value="Genomic_DNA"/>
</dbReference>
<reference evidence="2" key="3">
    <citation type="journal article" date="2022" name="bioRxiv">
        <title>A global pangenome for the wheat fungal pathogen Pyrenophora tritici-repentis and prediction of effector protein structural homology.</title>
        <authorList>
            <person name="Moolhuijzen P."/>
            <person name="See P.T."/>
            <person name="Shi G."/>
            <person name="Powell H.R."/>
            <person name="Cockram J."/>
            <person name="Jorgensen L.N."/>
            <person name="Benslimane H."/>
            <person name="Strelkov S.E."/>
            <person name="Turner J."/>
            <person name="Liu Z."/>
            <person name="Moffat C.S."/>
        </authorList>
    </citation>
    <scope>NUCLEOTIDE SEQUENCE</scope>
    <source>
        <strain evidence="2">86-124</strain>
    </source>
</reference>
<comment type="caution">
    <text evidence="1">The sequence shown here is derived from an EMBL/GenBank/DDBJ whole genome shotgun (WGS) entry which is preliminary data.</text>
</comment>
<evidence type="ECO:0000313" key="3">
    <source>
        <dbReference type="Proteomes" id="UP000245464"/>
    </source>
</evidence>